<sequence length="68" mass="7562">MKLVDNWKESGQWWSIKWSLALIAMNLIVSLMPLLEVHVSVTIYAVLNAVAAAITTVLRLLSQTPSPE</sequence>
<reference evidence="2 3" key="1">
    <citation type="submission" date="2016-10" db="EMBL/GenBank/DDBJ databases">
        <authorList>
            <person name="de Groot N.N."/>
        </authorList>
    </citation>
    <scope>NUCLEOTIDE SEQUENCE [LARGE SCALE GENOMIC DNA]</scope>
    <source>
        <strain evidence="2 3">CGMCC 1.10228</strain>
    </source>
</reference>
<name>A0A1G8I1I6_9VIBR</name>
<feature type="transmembrane region" description="Helical" evidence="1">
    <location>
        <begin position="41"/>
        <end position="61"/>
    </location>
</feature>
<proteinExistence type="predicted"/>
<dbReference type="Pfam" id="PF25612">
    <property type="entry name" value="DUF7940"/>
    <property type="match status" value="1"/>
</dbReference>
<evidence type="ECO:0000256" key="1">
    <source>
        <dbReference type="SAM" id="Phobius"/>
    </source>
</evidence>
<keyword evidence="1" id="KW-0812">Transmembrane</keyword>
<dbReference type="OrthoDB" id="7585869at2"/>
<protein>
    <submittedName>
        <fullName evidence="2">Uncharacterized protein</fullName>
    </submittedName>
</protein>
<keyword evidence="1" id="KW-0472">Membrane</keyword>
<feature type="transmembrane region" description="Helical" evidence="1">
    <location>
        <begin position="12"/>
        <end position="35"/>
    </location>
</feature>
<evidence type="ECO:0000313" key="2">
    <source>
        <dbReference type="EMBL" id="SDI12672.1"/>
    </source>
</evidence>
<accession>A0A1G8I1I6</accession>
<keyword evidence="1" id="KW-1133">Transmembrane helix</keyword>
<dbReference type="InterPro" id="IPR057700">
    <property type="entry name" value="DUF7940"/>
</dbReference>
<dbReference type="EMBL" id="FNDD01000075">
    <property type="protein sequence ID" value="SDI12672.1"/>
    <property type="molecule type" value="Genomic_DNA"/>
</dbReference>
<dbReference type="Proteomes" id="UP000198854">
    <property type="component" value="Unassembled WGS sequence"/>
</dbReference>
<dbReference type="AlphaFoldDB" id="A0A1G8I1I6"/>
<gene>
    <name evidence="2" type="ORF">SAMN04488136_1752</name>
</gene>
<keyword evidence="3" id="KW-1185">Reference proteome</keyword>
<dbReference type="STRING" id="861298.SAMN04488136_1752"/>
<evidence type="ECO:0000313" key="3">
    <source>
        <dbReference type="Proteomes" id="UP000198854"/>
    </source>
</evidence>
<organism evidence="2 3">
    <name type="scientific">Vibrio xiamenensis</name>
    <dbReference type="NCBI Taxonomy" id="861298"/>
    <lineage>
        <taxon>Bacteria</taxon>
        <taxon>Pseudomonadati</taxon>
        <taxon>Pseudomonadota</taxon>
        <taxon>Gammaproteobacteria</taxon>
        <taxon>Vibrionales</taxon>
        <taxon>Vibrionaceae</taxon>
        <taxon>Vibrio</taxon>
    </lineage>
</organism>
<dbReference type="RefSeq" id="WP_093279598.1">
    <property type="nucleotide sequence ID" value="NZ_FNDD01000075.1"/>
</dbReference>